<proteinExistence type="predicted"/>
<feature type="transmembrane region" description="Helical" evidence="2">
    <location>
        <begin position="377"/>
        <end position="398"/>
    </location>
</feature>
<feature type="transmembrane region" description="Helical" evidence="2">
    <location>
        <begin position="107"/>
        <end position="130"/>
    </location>
</feature>
<dbReference type="InterPro" id="IPR036259">
    <property type="entry name" value="MFS_trans_sf"/>
</dbReference>
<keyword evidence="4" id="KW-1185">Reference proteome</keyword>
<keyword evidence="2" id="KW-0812">Transmembrane</keyword>
<keyword evidence="2" id="KW-0472">Membrane</keyword>
<dbReference type="PANTHER" id="PTHR11360:SF284">
    <property type="entry name" value="EG:103B4.3 PROTEIN-RELATED"/>
    <property type="match status" value="1"/>
</dbReference>
<dbReference type="PANTHER" id="PTHR11360">
    <property type="entry name" value="MONOCARBOXYLATE TRANSPORTER"/>
    <property type="match status" value="1"/>
</dbReference>
<sequence length="428" mass="46915">MAYYGYYILTAVIPASMYFSSIFTSWAEYVAVFSSPTSDLYSSSSALGLNQSLYLAFIFVPSHLTKLLADLLGKPLVIRLGLVLICLGLCLSALAPNIYFLTVSRSVIVGIGINWLITPICFLMAEWFPWQHRFHVLATSSQAIANPLGIVLFPLAIRWIIEISNWRYSFLFLAGTAAFYGVIIGLIVRDPRPGEVSNAKKDDVKSDFTAWSEQSKNIIKFIWLAIAVCKGISQSVIYTFLVQYAEAQGFRGLESTYPLTADGAAGFVARLLVAMFGDLIKGRLLYMYVVCALMLSTVCFLLPFAASLPGFIVFGAVLGSGQGPIIAAWYAACNEVLGGESVHELFLLQRVGWGIGLAAGGLVAGLILDVFQSYPMVFFGLGLSYGFILLGQVVIILWNKYREKVSPYGSQIASLSLTKDRQQWSDSE</sequence>
<evidence type="ECO:0000313" key="4">
    <source>
        <dbReference type="Proteomes" id="UP000085678"/>
    </source>
</evidence>
<feature type="transmembrane region" description="Helical" evidence="2">
    <location>
        <begin position="284"/>
        <end position="305"/>
    </location>
</feature>
<evidence type="ECO:0000313" key="5">
    <source>
        <dbReference type="RefSeq" id="XP_013394180.1"/>
    </source>
</evidence>
<feature type="domain" description="Major facilitator superfamily (MFS) profile" evidence="3">
    <location>
        <begin position="1"/>
        <end position="403"/>
    </location>
</feature>
<reference evidence="5" key="1">
    <citation type="submission" date="2025-08" db="UniProtKB">
        <authorList>
            <consortium name="RefSeq"/>
        </authorList>
    </citation>
    <scope>IDENTIFICATION</scope>
    <source>
        <tissue evidence="5">Gonads</tissue>
    </source>
</reference>
<dbReference type="RefSeq" id="XP_013394180.1">
    <property type="nucleotide sequence ID" value="XM_013538726.2"/>
</dbReference>
<dbReference type="Proteomes" id="UP000085678">
    <property type="component" value="Unplaced"/>
</dbReference>
<evidence type="ECO:0000256" key="2">
    <source>
        <dbReference type="SAM" id="Phobius"/>
    </source>
</evidence>
<feature type="transmembrane region" description="Helical" evidence="2">
    <location>
        <begin position="167"/>
        <end position="188"/>
    </location>
</feature>
<accession>A0A1S3I7C4</accession>
<feature type="transmembrane region" description="Helical" evidence="2">
    <location>
        <begin position="7"/>
        <end position="27"/>
    </location>
</feature>
<comment type="subcellular location">
    <subcellularLocation>
        <location evidence="1">Membrane</location>
        <topology evidence="1">Multi-pass membrane protein</topology>
    </subcellularLocation>
</comment>
<dbReference type="GO" id="GO:0022857">
    <property type="term" value="F:transmembrane transporter activity"/>
    <property type="evidence" value="ECO:0007669"/>
    <property type="project" value="InterPro"/>
</dbReference>
<dbReference type="OrthoDB" id="10016898at2759"/>
<dbReference type="KEGG" id="lak:106161707"/>
<dbReference type="Pfam" id="PF07690">
    <property type="entry name" value="MFS_1"/>
    <property type="match status" value="1"/>
</dbReference>
<keyword evidence="2" id="KW-1133">Transmembrane helix</keyword>
<feature type="transmembrane region" description="Helical" evidence="2">
    <location>
        <begin position="257"/>
        <end position="277"/>
    </location>
</feature>
<feature type="transmembrane region" description="Helical" evidence="2">
    <location>
        <begin position="47"/>
        <end position="64"/>
    </location>
</feature>
<evidence type="ECO:0000259" key="3">
    <source>
        <dbReference type="PROSITE" id="PS50850"/>
    </source>
</evidence>
<dbReference type="GeneID" id="106161707"/>
<dbReference type="PROSITE" id="PS50850">
    <property type="entry name" value="MFS"/>
    <property type="match status" value="1"/>
</dbReference>
<evidence type="ECO:0000256" key="1">
    <source>
        <dbReference type="ARBA" id="ARBA00004141"/>
    </source>
</evidence>
<feature type="transmembrane region" description="Helical" evidence="2">
    <location>
        <begin position="76"/>
        <end position="101"/>
    </location>
</feature>
<dbReference type="InParanoid" id="A0A1S3I7C4"/>
<organism evidence="4 5">
    <name type="scientific">Lingula anatina</name>
    <name type="common">Brachiopod</name>
    <name type="synonym">Lingula unguis</name>
    <dbReference type="NCBI Taxonomy" id="7574"/>
    <lineage>
        <taxon>Eukaryota</taxon>
        <taxon>Metazoa</taxon>
        <taxon>Spiralia</taxon>
        <taxon>Lophotrochozoa</taxon>
        <taxon>Brachiopoda</taxon>
        <taxon>Linguliformea</taxon>
        <taxon>Lingulata</taxon>
        <taxon>Lingulida</taxon>
        <taxon>Linguloidea</taxon>
        <taxon>Lingulidae</taxon>
        <taxon>Lingula</taxon>
    </lineage>
</organism>
<feature type="transmembrane region" description="Helical" evidence="2">
    <location>
        <begin position="142"/>
        <end position="161"/>
    </location>
</feature>
<dbReference type="Gene3D" id="1.20.1250.20">
    <property type="entry name" value="MFS general substrate transporter like domains"/>
    <property type="match status" value="1"/>
</dbReference>
<gene>
    <name evidence="5" type="primary">LOC106161707</name>
</gene>
<dbReference type="InterPro" id="IPR011701">
    <property type="entry name" value="MFS"/>
</dbReference>
<feature type="transmembrane region" description="Helical" evidence="2">
    <location>
        <begin position="311"/>
        <end position="331"/>
    </location>
</feature>
<feature type="transmembrane region" description="Helical" evidence="2">
    <location>
        <begin position="351"/>
        <end position="371"/>
    </location>
</feature>
<dbReference type="GO" id="GO:0016020">
    <property type="term" value="C:membrane"/>
    <property type="evidence" value="ECO:0007669"/>
    <property type="project" value="UniProtKB-SubCell"/>
</dbReference>
<dbReference type="InterPro" id="IPR020846">
    <property type="entry name" value="MFS_dom"/>
</dbReference>
<dbReference type="InterPro" id="IPR050327">
    <property type="entry name" value="Proton-linked_MCT"/>
</dbReference>
<protein>
    <submittedName>
        <fullName evidence="5">Monocarboxylate transporter 6</fullName>
    </submittedName>
</protein>
<dbReference type="AlphaFoldDB" id="A0A1S3I7C4"/>
<name>A0A1S3I7C4_LINAN</name>
<dbReference type="SUPFAM" id="SSF103473">
    <property type="entry name" value="MFS general substrate transporter"/>
    <property type="match status" value="1"/>
</dbReference>
<feature type="transmembrane region" description="Helical" evidence="2">
    <location>
        <begin position="221"/>
        <end position="245"/>
    </location>
</feature>